<dbReference type="PROSITE" id="PS00086">
    <property type="entry name" value="CYTOCHROME_P450"/>
    <property type="match status" value="4"/>
</dbReference>
<evidence type="ECO:0000256" key="12">
    <source>
        <dbReference type="ARBA" id="ARBA00023033"/>
    </source>
</evidence>
<keyword evidence="10" id="KW-0560">Oxidoreductase</keyword>
<dbReference type="PANTHER" id="PTHR24291:SF203">
    <property type="entry name" value="CYTOCHROME P450 4D1-RELATED"/>
    <property type="match status" value="1"/>
</dbReference>
<keyword evidence="8" id="KW-0256">Endoplasmic reticulum</keyword>
<dbReference type="InterPro" id="IPR001128">
    <property type="entry name" value="Cyt_P450"/>
</dbReference>
<evidence type="ECO:0000256" key="8">
    <source>
        <dbReference type="ARBA" id="ARBA00022824"/>
    </source>
</evidence>
<dbReference type="PRINTS" id="PR00385">
    <property type="entry name" value="P450"/>
</dbReference>
<evidence type="ECO:0000313" key="16">
    <source>
        <dbReference type="Proteomes" id="UP000076408"/>
    </source>
</evidence>
<evidence type="ECO:0000256" key="9">
    <source>
        <dbReference type="ARBA" id="ARBA00022848"/>
    </source>
</evidence>
<comment type="similarity">
    <text evidence="5">Belongs to the cytochrome P450 family.</text>
</comment>
<dbReference type="FunFam" id="1.10.630.10:FF:000035">
    <property type="entry name" value="CYtochrome P450 family"/>
    <property type="match status" value="4"/>
</dbReference>
<evidence type="ECO:0000256" key="2">
    <source>
        <dbReference type="ARBA" id="ARBA00003690"/>
    </source>
</evidence>
<keyword evidence="16" id="KW-1185">Reference proteome</keyword>
<dbReference type="GO" id="GO:0004497">
    <property type="term" value="F:monooxygenase activity"/>
    <property type="evidence" value="ECO:0007669"/>
    <property type="project" value="UniProtKB-KW"/>
</dbReference>
<evidence type="ECO:0000256" key="11">
    <source>
        <dbReference type="ARBA" id="ARBA00023004"/>
    </source>
</evidence>
<reference evidence="15" key="2">
    <citation type="submission" date="2020-05" db="UniProtKB">
        <authorList>
            <consortium name="EnsemblMetazoa"/>
        </authorList>
    </citation>
    <scope>IDENTIFICATION</scope>
    <source>
        <strain evidence="15">Indian</strain>
    </source>
</reference>
<dbReference type="GO" id="GO:0020037">
    <property type="term" value="F:heme binding"/>
    <property type="evidence" value="ECO:0007669"/>
    <property type="project" value="InterPro"/>
</dbReference>
<dbReference type="VEuPathDB" id="VectorBase:ASTE016003"/>
<keyword evidence="13" id="KW-0472">Membrane</keyword>
<dbReference type="PRINTS" id="PR00463">
    <property type="entry name" value="EP450I"/>
</dbReference>
<dbReference type="VEuPathDB" id="VectorBase:ASTE016005"/>
<dbReference type="Gene3D" id="1.10.630.10">
    <property type="entry name" value="Cytochrome P450"/>
    <property type="match status" value="4"/>
</dbReference>
<dbReference type="SUPFAM" id="SSF48264">
    <property type="entry name" value="Cytochrome P450"/>
    <property type="match status" value="4"/>
</dbReference>
<dbReference type="Proteomes" id="UP000076408">
    <property type="component" value="Unassembled WGS sequence"/>
</dbReference>
<dbReference type="InterPro" id="IPR017972">
    <property type="entry name" value="Cyt_P450_CS"/>
</dbReference>
<dbReference type="VEuPathDB" id="VectorBase:ASTEI08938"/>
<evidence type="ECO:0000256" key="4">
    <source>
        <dbReference type="ARBA" id="ARBA00004406"/>
    </source>
</evidence>
<dbReference type="GO" id="GO:0005789">
    <property type="term" value="C:endoplasmic reticulum membrane"/>
    <property type="evidence" value="ECO:0007669"/>
    <property type="project" value="UniProtKB-SubCell"/>
</dbReference>
<dbReference type="SMR" id="A0A182YKF2"/>
<sequence>MLAIVASGVALLLSIVIWWTVANYGSALRYAGKLGGPVAYPLVGNGLLFINKTPAEFLQLLGRLIAQYGKCLRVWLGTQLIVLVTDPKDIEVLLSSPKYIDKSGEYDFIRPWLGEGLLISRGRKWQTRRKIITPTFHFKILEQFIEIFDQQGNTFVDILRLFAKSGETFDVFPLVTLCALDVICESAMGTKVNAQINSESQYVKAVKEITNLIQLRIYDFVIRYEFFFRLSANRRRQRKALAILHGYTDSVIRARRQELNTSKTDDQANAHHEDPVGLKKRMAFLDMLLQATIDGRPLTDLEIREEVDTFMFEGHDTTTSAISFLLLSLAKNPDIQERVFNEVRNVVGDDRKQPVTMAMLNDMHYLELVIKETLRLYPSVPMFGRKMLQNTEINGKIFPAGSNVIMFPFFLGRDADFFPNPEKFDPERFNVETSAEKTNPYQYVPFSAGPRNCIGQKFAVAELKSLVSKVLRNFEILPSEEPFEETFIAELILRPERGVPIRVKPPMVLSTVVALMALAALGAIYIYQRFGEMLKHTGKLGGPPAYPLIGNGLLFLNKSPAEFLRIIGALLKQYGDCFRVWLGTQLAIVVIDPKDIEVLLSSPKYIDKSTEYDFIRPWLGEGLLTSRGRKWHTHRKVITPTFHFKILEQFVEIFDRQSTTFIKVLQPFAESGKSFDIFPQVTLCALDVICESAMGTKVNAQLNSTSDYVLAVKEITNLIQLRFYDFLIRYEFFFRLSANSRKQKKVLKVLHNYTDSVIKGRRQQLEANASGRSTEETSDQDLGIKKRMAFLDMLLQSTVDGRPLTDLEIREEVDTFMFEGHDTTTSAISFLLLSLAKNPDIQQKVFEEVRDIVGEDRTRPVTMAMLNDMSYLDLVIKETLRLYPSVPMIGRKMLQTTEINGKILPAGANLIIMPFFLGRDARYFPDPERFDPERFDVERSAEKAIPYQYIPFSAGPRNCIGQKFAVAELKSLVSKVLRHYEILPSADKRDESFIAELILRPEHGVFVHLKPRVSFTMFVATLTFAVLAISVALYVYVEKFSKILKHSGKLGGPRAYPLIGNGLLFAGKTPAEFLQTVGRLIQQYGKCFRVWLGTQMLIVITEPKDIEVLLSSNKYIDKSIEYDFIRPWLGEGLLTSTGRKWHTHRKVITPTFHFKILEQFVEIFDQQSNTFVQVLGAHAKSGDTFDIFLPVTLCALDVICETAMGTKVNAQLNAKSEYVQAVKDITNLVQIRLFNFLIRYEFFYLFSSNRRKQLEALKVLHGYTDSVIKSRRKELESGNLNTVDINENDLGIKKKMAFLDMLLQSKIDGQPLTDLEIREEVDTFMFEGHDTTTSAISFLLQNLAKHPEIQQKVFDEVRNVVGDDRTRPVTIAMLNDMHYLDLVIKETLRLYPSVPMFGRKMMEDAEINGKVFPAGSNTIILPFFLGRNPEFFPNPEKFDPERFNVETSAEKTNPYQYVPFSAGPRNCIGQKFAVAEIKSLTSKVLRHYELLPPVGKFDETFIAELILRPEKGIYVRLKPRPVPVLGNVLMYAGKNPYDIIDFVSELRNKYGNLFRVWIGNRLALFCTNVKYNETVLSSQKLIRKSELYKFLIPWLGDGLLLSTGQKWFNKRKILTPAFHFKILDQFIEVFHKQSNIMAERLRPAANGSLVNIYPYVTLAALDIICETPMGTSINAQTDADSAYVKAITELSLVLTGRFVKVWQRVDFLFNLSADKRRQDRIIKVLHEFTTKIIQSRRRELMERGGARVEDEDPADIGTKRRMAFLDVLLQATIDGRPLTDREIQEEVDTFMFEGHDTTTIAISFTLLLLARHPDVQEKVYQEVVDIVGSDPHTPLSHRNLQDMKYLEMVIKESLRLYPPVPIIARRFTENVELEGKTVPEGSNFNIGIMHMHRDPTLFPDPERFDPERFAPDRTMEQSSPYAYVPFSAGPRNCIGQKFAMLELKSTVSKVIRNFRLTSAGPEPKLTMQLTLKPRDGLYIGFVPRA</sequence>
<comment type="function">
    <text evidence="2">May be involved in the metabolism of insect hormones and in the breakdown of synthetic insecticides.</text>
</comment>
<organism evidence="15 16">
    <name type="scientific">Anopheles stephensi</name>
    <name type="common">Indo-Pakistan malaria mosquito</name>
    <dbReference type="NCBI Taxonomy" id="30069"/>
    <lineage>
        <taxon>Eukaryota</taxon>
        <taxon>Metazoa</taxon>
        <taxon>Ecdysozoa</taxon>
        <taxon>Arthropoda</taxon>
        <taxon>Hexapoda</taxon>
        <taxon>Insecta</taxon>
        <taxon>Pterygota</taxon>
        <taxon>Neoptera</taxon>
        <taxon>Endopterygota</taxon>
        <taxon>Diptera</taxon>
        <taxon>Nematocera</taxon>
        <taxon>Culicoidea</taxon>
        <taxon>Culicidae</taxon>
        <taxon>Anophelinae</taxon>
        <taxon>Anopheles</taxon>
    </lineage>
</organism>
<accession>A0A182YKF2</accession>
<protein>
    <submittedName>
        <fullName evidence="15">Uncharacterized protein</fullName>
    </submittedName>
</protein>
<evidence type="ECO:0000256" key="6">
    <source>
        <dbReference type="ARBA" id="ARBA00022617"/>
    </source>
</evidence>
<dbReference type="VEuPathDB" id="VectorBase:ASTEI20_038786"/>
<dbReference type="OMA" id="HRCTFIP"/>
<dbReference type="InterPro" id="IPR036396">
    <property type="entry name" value="Cyt_P450_sf"/>
</dbReference>
<comment type="cofactor">
    <cofactor evidence="1 14">
        <name>heme</name>
        <dbReference type="ChEBI" id="CHEBI:30413"/>
    </cofactor>
</comment>
<evidence type="ECO:0000256" key="13">
    <source>
        <dbReference type="ARBA" id="ARBA00023136"/>
    </source>
</evidence>
<evidence type="ECO:0000313" key="15">
    <source>
        <dbReference type="EnsemblMetazoa" id="ASTEI08938-PA"/>
    </source>
</evidence>
<proteinExistence type="inferred from homology"/>
<dbReference type="CDD" id="cd20628">
    <property type="entry name" value="CYP4"/>
    <property type="match status" value="4"/>
</dbReference>
<keyword evidence="7 14" id="KW-0479">Metal-binding</keyword>
<evidence type="ECO:0000256" key="10">
    <source>
        <dbReference type="ARBA" id="ARBA00023002"/>
    </source>
</evidence>
<dbReference type="InterPro" id="IPR050196">
    <property type="entry name" value="Cytochrome_P450_Monoox"/>
</dbReference>
<dbReference type="GO" id="GO:0005506">
    <property type="term" value="F:iron ion binding"/>
    <property type="evidence" value="ECO:0007669"/>
    <property type="project" value="InterPro"/>
</dbReference>
<evidence type="ECO:0000256" key="14">
    <source>
        <dbReference type="PIRSR" id="PIRSR602401-1"/>
    </source>
</evidence>
<dbReference type="VEuPathDB" id="VectorBase:ASTE016004"/>
<dbReference type="PANTHER" id="PTHR24291">
    <property type="entry name" value="CYTOCHROME P450 FAMILY 4"/>
    <property type="match status" value="1"/>
</dbReference>
<evidence type="ECO:0000256" key="1">
    <source>
        <dbReference type="ARBA" id="ARBA00001971"/>
    </source>
</evidence>
<comment type="subcellular location">
    <subcellularLocation>
        <location evidence="4">Endoplasmic reticulum membrane</location>
        <topology evidence="4">Peripheral membrane protein</topology>
    </subcellularLocation>
    <subcellularLocation>
        <location evidence="3">Microsome membrane</location>
        <topology evidence="3">Peripheral membrane protein</topology>
    </subcellularLocation>
</comment>
<keyword evidence="12" id="KW-0503">Monooxygenase</keyword>
<keyword evidence="6 14" id="KW-0349">Heme</keyword>
<name>A0A182YKF2_ANOST</name>
<reference evidence="16" key="1">
    <citation type="journal article" date="2014" name="Genome Biol.">
        <title>Genome analysis of a major urban malaria vector mosquito, Anopheles stephensi.</title>
        <authorList>
            <person name="Jiang X."/>
            <person name="Peery A."/>
            <person name="Hall A.B."/>
            <person name="Sharma A."/>
            <person name="Chen X.G."/>
            <person name="Waterhouse R.M."/>
            <person name="Komissarov A."/>
            <person name="Riehle M.M."/>
            <person name="Shouche Y."/>
            <person name="Sharakhova M.V."/>
            <person name="Lawson D."/>
            <person name="Pakpour N."/>
            <person name="Arensburger P."/>
            <person name="Davidson V.L."/>
            <person name="Eiglmeier K."/>
            <person name="Emrich S."/>
            <person name="George P."/>
            <person name="Kennedy R.C."/>
            <person name="Mane S.P."/>
            <person name="Maslen G."/>
            <person name="Oringanje C."/>
            <person name="Qi Y."/>
            <person name="Settlage R."/>
            <person name="Tojo M."/>
            <person name="Tubio J.M."/>
            <person name="Unger M.F."/>
            <person name="Wang B."/>
            <person name="Vernick K.D."/>
            <person name="Ribeiro J.M."/>
            <person name="James A.A."/>
            <person name="Michel K."/>
            <person name="Riehle M.A."/>
            <person name="Luckhart S."/>
            <person name="Sharakhov I.V."/>
            <person name="Tu Z."/>
        </authorList>
    </citation>
    <scope>NUCLEOTIDE SEQUENCE [LARGE SCALE GENOMIC DNA]</scope>
    <source>
        <strain evidence="16">Indian</strain>
    </source>
</reference>
<dbReference type="GO" id="GO:0016705">
    <property type="term" value="F:oxidoreductase activity, acting on paired donors, with incorporation or reduction of molecular oxygen"/>
    <property type="evidence" value="ECO:0007669"/>
    <property type="project" value="InterPro"/>
</dbReference>
<dbReference type="STRING" id="30069.A0A182YKF2"/>
<evidence type="ECO:0000256" key="5">
    <source>
        <dbReference type="ARBA" id="ARBA00010617"/>
    </source>
</evidence>
<keyword evidence="9" id="KW-0492">Microsome</keyword>
<dbReference type="VEuPathDB" id="VectorBase:ASTE008686"/>
<evidence type="ECO:0000256" key="3">
    <source>
        <dbReference type="ARBA" id="ARBA00004174"/>
    </source>
</evidence>
<dbReference type="InterPro" id="IPR002401">
    <property type="entry name" value="Cyt_P450_E_grp-I"/>
</dbReference>
<evidence type="ECO:0000256" key="7">
    <source>
        <dbReference type="ARBA" id="ARBA00022723"/>
    </source>
</evidence>
<feature type="binding site" description="axial binding residue" evidence="14">
    <location>
        <position position="1467"/>
    </location>
    <ligand>
        <name>heme</name>
        <dbReference type="ChEBI" id="CHEBI:30413"/>
    </ligand>
    <ligandPart>
        <name>Fe</name>
        <dbReference type="ChEBI" id="CHEBI:18248"/>
    </ligandPart>
</feature>
<dbReference type="Pfam" id="PF00067">
    <property type="entry name" value="p450"/>
    <property type="match status" value="4"/>
</dbReference>
<keyword evidence="11 14" id="KW-0408">Iron</keyword>
<dbReference type="EnsemblMetazoa" id="ASTEI08938-RA">
    <property type="protein sequence ID" value="ASTEI08938-PA"/>
    <property type="gene ID" value="ASTEI08938"/>
</dbReference>